<name>A0A371I741_MUCPR</name>
<reference evidence="2" key="1">
    <citation type="submission" date="2018-05" db="EMBL/GenBank/DDBJ databases">
        <title>Draft genome of Mucuna pruriens seed.</title>
        <authorList>
            <person name="Nnadi N.E."/>
            <person name="Vos R."/>
            <person name="Hasami M.H."/>
            <person name="Devisetty U.K."/>
            <person name="Aguiy J.C."/>
        </authorList>
    </citation>
    <scope>NUCLEOTIDE SEQUENCE [LARGE SCALE GENOMIC DNA]</scope>
    <source>
        <strain evidence="2">JCA_2017</strain>
    </source>
</reference>
<comment type="caution">
    <text evidence="2">The sequence shown here is derived from an EMBL/GenBank/DDBJ whole genome shotgun (WGS) entry which is preliminary data.</text>
</comment>
<dbReference type="AlphaFoldDB" id="A0A371I741"/>
<gene>
    <name evidence="2" type="ORF">CR513_04540</name>
</gene>
<protein>
    <recommendedName>
        <fullName evidence="4">Copia protein</fullName>
    </recommendedName>
</protein>
<dbReference type="Proteomes" id="UP000257109">
    <property type="component" value="Unassembled WGS sequence"/>
</dbReference>
<accession>A0A371I741</accession>
<organism evidence="2 3">
    <name type="scientific">Mucuna pruriens</name>
    <name type="common">Velvet bean</name>
    <name type="synonym">Dolichos pruriens</name>
    <dbReference type="NCBI Taxonomy" id="157652"/>
    <lineage>
        <taxon>Eukaryota</taxon>
        <taxon>Viridiplantae</taxon>
        <taxon>Streptophyta</taxon>
        <taxon>Embryophyta</taxon>
        <taxon>Tracheophyta</taxon>
        <taxon>Spermatophyta</taxon>
        <taxon>Magnoliopsida</taxon>
        <taxon>eudicotyledons</taxon>
        <taxon>Gunneridae</taxon>
        <taxon>Pentapetalae</taxon>
        <taxon>rosids</taxon>
        <taxon>fabids</taxon>
        <taxon>Fabales</taxon>
        <taxon>Fabaceae</taxon>
        <taxon>Papilionoideae</taxon>
        <taxon>50 kb inversion clade</taxon>
        <taxon>NPAAA clade</taxon>
        <taxon>indigoferoid/millettioid clade</taxon>
        <taxon>Phaseoleae</taxon>
        <taxon>Mucuna</taxon>
    </lineage>
</organism>
<sequence>MTLEEAWSGQRLVVDHFKIFGCVAYAHIPNQKRTKKMLAWISNDVVEQQIPTNFDGVDEEERQQPTKTDQQIPLENVVDASGSPVMASDDE</sequence>
<evidence type="ECO:0008006" key="4">
    <source>
        <dbReference type="Google" id="ProtNLM"/>
    </source>
</evidence>
<keyword evidence="3" id="KW-1185">Reference proteome</keyword>
<proteinExistence type="predicted"/>
<evidence type="ECO:0000313" key="3">
    <source>
        <dbReference type="Proteomes" id="UP000257109"/>
    </source>
</evidence>
<feature type="non-terminal residue" evidence="2">
    <location>
        <position position="1"/>
    </location>
</feature>
<dbReference type="EMBL" id="QJKJ01000757">
    <property type="protein sequence ID" value="RDY10867.1"/>
    <property type="molecule type" value="Genomic_DNA"/>
</dbReference>
<dbReference type="OrthoDB" id="6776856at2759"/>
<evidence type="ECO:0000256" key="1">
    <source>
        <dbReference type="SAM" id="MobiDB-lite"/>
    </source>
</evidence>
<feature type="region of interest" description="Disordered" evidence="1">
    <location>
        <begin position="51"/>
        <end position="91"/>
    </location>
</feature>
<evidence type="ECO:0000313" key="2">
    <source>
        <dbReference type="EMBL" id="RDY10867.1"/>
    </source>
</evidence>